<dbReference type="CDD" id="cd06462">
    <property type="entry name" value="Peptidase_S24_S26"/>
    <property type="match status" value="1"/>
</dbReference>
<evidence type="ECO:0008006" key="3">
    <source>
        <dbReference type="Google" id="ProtNLM"/>
    </source>
</evidence>
<gene>
    <name evidence="1" type="ORF">WMW72_03445</name>
</gene>
<name>A0ABU9DGU5_9BACL</name>
<evidence type="ECO:0000313" key="1">
    <source>
        <dbReference type="EMBL" id="MEK8126958.1"/>
    </source>
</evidence>
<keyword evidence="2" id="KW-1185">Reference proteome</keyword>
<comment type="caution">
    <text evidence="1">The sequence shown here is derived from an EMBL/GenBank/DDBJ whole genome shotgun (WGS) entry which is preliminary data.</text>
</comment>
<proteinExistence type="predicted"/>
<accession>A0ABU9DGU5</accession>
<dbReference type="Proteomes" id="UP001469365">
    <property type="component" value="Unassembled WGS sequence"/>
</dbReference>
<evidence type="ECO:0000313" key="2">
    <source>
        <dbReference type="Proteomes" id="UP001469365"/>
    </source>
</evidence>
<dbReference type="RefSeq" id="WP_341414000.1">
    <property type="nucleotide sequence ID" value="NZ_JBBPCC010000001.1"/>
</dbReference>
<organism evidence="1 2">
    <name type="scientific">Paenibacillus filicis</name>
    <dbReference type="NCBI Taxonomy" id="669464"/>
    <lineage>
        <taxon>Bacteria</taxon>
        <taxon>Bacillati</taxon>
        <taxon>Bacillota</taxon>
        <taxon>Bacilli</taxon>
        <taxon>Bacillales</taxon>
        <taxon>Paenibacillaceae</taxon>
        <taxon>Paenibacillus</taxon>
    </lineage>
</organism>
<reference evidence="1 2" key="1">
    <citation type="submission" date="2024-04" db="EMBL/GenBank/DDBJ databases">
        <title>draft genome sequnece of Paenibacillus filicis.</title>
        <authorList>
            <person name="Kim D.-U."/>
        </authorList>
    </citation>
    <scope>NUCLEOTIDE SEQUENCE [LARGE SCALE GENOMIC DNA]</scope>
    <source>
        <strain evidence="1 2">KACC14197</strain>
    </source>
</reference>
<dbReference type="EMBL" id="JBBPCC010000001">
    <property type="protein sequence ID" value="MEK8126958.1"/>
    <property type="molecule type" value="Genomic_DNA"/>
</dbReference>
<sequence length="156" mass="17792">MLANEHTVRAIRNLMTSKGYVEIPSHGVSMFPLIRTGNICRFEPFTDSGLRIGDILLYVSDKGVLVGHRYLRQAADGGQMLYICKGDSQDRDDPPLRREQLIGRLVLIRKKRIELRVDGVLLACWSRMMVRMPLLSIGIHWYLRAARKLRGMKAAT</sequence>
<protein>
    <recommendedName>
        <fullName evidence="3">Signal peptidase I</fullName>
    </recommendedName>
</protein>